<dbReference type="GO" id="GO:0005829">
    <property type="term" value="C:cytosol"/>
    <property type="evidence" value="ECO:0007669"/>
    <property type="project" value="UniProtKB-SubCell"/>
</dbReference>
<gene>
    <name evidence="7" type="primary">fliS</name>
    <name evidence="7" type="ORF">GC093_17955</name>
</gene>
<keyword evidence="3 6" id="KW-0963">Cytoplasm</keyword>
<dbReference type="InterPro" id="IPR036584">
    <property type="entry name" value="FliS_sf"/>
</dbReference>
<comment type="subcellular location">
    <subcellularLocation>
        <location evidence="1 6">Cytoplasm</location>
        <location evidence="1 6">Cytosol</location>
    </subcellularLocation>
</comment>
<organism evidence="7 8">
    <name type="scientific">Paenibacillus foliorum</name>
    <dbReference type="NCBI Taxonomy" id="2654974"/>
    <lineage>
        <taxon>Bacteria</taxon>
        <taxon>Bacillati</taxon>
        <taxon>Bacillota</taxon>
        <taxon>Bacilli</taxon>
        <taxon>Bacillales</taxon>
        <taxon>Paenibacillaceae</taxon>
        <taxon>Paenibacillus</taxon>
    </lineage>
</organism>
<dbReference type="InterPro" id="IPR003713">
    <property type="entry name" value="FliS"/>
</dbReference>
<dbReference type="CDD" id="cd16098">
    <property type="entry name" value="FliS"/>
    <property type="match status" value="1"/>
</dbReference>
<comment type="caution">
    <text evidence="7">The sequence shown here is derived from an EMBL/GenBank/DDBJ whole genome shotgun (WGS) entry which is preliminary data.</text>
</comment>
<evidence type="ECO:0000256" key="1">
    <source>
        <dbReference type="ARBA" id="ARBA00004514"/>
    </source>
</evidence>
<evidence type="ECO:0000256" key="5">
    <source>
        <dbReference type="ARBA" id="ARBA00023186"/>
    </source>
</evidence>
<comment type="similarity">
    <text evidence="2 6">Belongs to the FliS family.</text>
</comment>
<dbReference type="PIRSF" id="PIRSF039090">
    <property type="entry name" value="Flis"/>
    <property type="match status" value="1"/>
</dbReference>
<keyword evidence="7" id="KW-0282">Flagellum</keyword>
<dbReference type="EMBL" id="WHOD01000067">
    <property type="protein sequence ID" value="NOU95093.1"/>
    <property type="molecule type" value="Genomic_DNA"/>
</dbReference>
<dbReference type="Pfam" id="PF02561">
    <property type="entry name" value="FliS"/>
    <property type="match status" value="1"/>
</dbReference>
<protein>
    <recommendedName>
        <fullName evidence="6">Flagellar secretion chaperone FliS</fullName>
    </recommendedName>
</protein>
<dbReference type="Proteomes" id="UP000641588">
    <property type="component" value="Unassembled WGS sequence"/>
</dbReference>
<evidence type="ECO:0000256" key="3">
    <source>
        <dbReference type="ARBA" id="ARBA00022490"/>
    </source>
</evidence>
<evidence type="ECO:0000313" key="7">
    <source>
        <dbReference type="EMBL" id="NOU95093.1"/>
    </source>
</evidence>
<keyword evidence="7" id="KW-0966">Cell projection</keyword>
<keyword evidence="7" id="KW-0969">Cilium</keyword>
<evidence type="ECO:0000313" key="8">
    <source>
        <dbReference type="Proteomes" id="UP000641588"/>
    </source>
</evidence>
<evidence type="ECO:0000256" key="6">
    <source>
        <dbReference type="PIRNR" id="PIRNR039090"/>
    </source>
</evidence>
<evidence type="ECO:0000256" key="4">
    <source>
        <dbReference type="ARBA" id="ARBA00022795"/>
    </source>
</evidence>
<dbReference type="GO" id="GO:0071973">
    <property type="term" value="P:bacterial-type flagellum-dependent cell motility"/>
    <property type="evidence" value="ECO:0007669"/>
    <property type="project" value="TreeGrafter"/>
</dbReference>
<sequence>MMNLNQNKYMENSIRTASPTQLLIMLCDGAIRFCKLGMEAIKKKDYIEAGTYIGKVQNIINELVLTLDLKAPVSEGLLKLYDYLLHRLIESNIKKDIAIVEEVTQFLVELKETWMSAALVIRQGNTPGVQHV</sequence>
<dbReference type="Gene3D" id="1.20.120.340">
    <property type="entry name" value="Flagellar protein FliS"/>
    <property type="match status" value="1"/>
</dbReference>
<evidence type="ECO:0000256" key="2">
    <source>
        <dbReference type="ARBA" id="ARBA00008787"/>
    </source>
</evidence>
<dbReference type="SUPFAM" id="SSF101116">
    <property type="entry name" value="Flagellar export chaperone FliS"/>
    <property type="match status" value="1"/>
</dbReference>
<keyword evidence="4 6" id="KW-1005">Bacterial flagellum biogenesis</keyword>
<dbReference type="NCBIfam" id="TIGR00208">
    <property type="entry name" value="fliS"/>
    <property type="match status" value="1"/>
</dbReference>
<dbReference type="PANTHER" id="PTHR34773:SF1">
    <property type="entry name" value="FLAGELLAR SECRETION CHAPERONE FLIS"/>
    <property type="match status" value="1"/>
</dbReference>
<reference evidence="7" key="1">
    <citation type="submission" date="2019-10" db="EMBL/GenBank/DDBJ databases">
        <title>Description of Paenibacillus glebae sp. nov.</title>
        <authorList>
            <person name="Carlier A."/>
            <person name="Qi S."/>
        </authorList>
    </citation>
    <scope>NUCLEOTIDE SEQUENCE</scope>
    <source>
        <strain evidence="7">LMG 31456</strain>
    </source>
</reference>
<proteinExistence type="inferred from homology"/>
<dbReference type="PANTHER" id="PTHR34773">
    <property type="entry name" value="FLAGELLAR SECRETION CHAPERONE FLIS"/>
    <property type="match status" value="1"/>
</dbReference>
<keyword evidence="5" id="KW-0143">Chaperone</keyword>
<accession>A0A972K2N2</accession>
<dbReference type="GO" id="GO:0044780">
    <property type="term" value="P:bacterial-type flagellum assembly"/>
    <property type="evidence" value="ECO:0007669"/>
    <property type="project" value="InterPro"/>
</dbReference>
<dbReference type="AlphaFoldDB" id="A0A972K2N2"/>
<dbReference type="RefSeq" id="WP_171653298.1">
    <property type="nucleotide sequence ID" value="NZ_WHOD01000067.1"/>
</dbReference>
<keyword evidence="8" id="KW-1185">Reference proteome</keyword>
<name>A0A972K2N2_9BACL</name>